<dbReference type="CDD" id="cd07814">
    <property type="entry name" value="SRPBCC_CalC_Aha1-like"/>
    <property type="match status" value="1"/>
</dbReference>
<dbReference type="InterPro" id="IPR013538">
    <property type="entry name" value="ASHA1/2-like_C"/>
</dbReference>
<name>A0A919XHJ6_9BACL</name>
<organism evidence="3 4">
    <name type="scientific">Paenibacillus albilobatus</name>
    <dbReference type="NCBI Taxonomy" id="2716884"/>
    <lineage>
        <taxon>Bacteria</taxon>
        <taxon>Bacillati</taxon>
        <taxon>Bacillota</taxon>
        <taxon>Bacilli</taxon>
        <taxon>Bacillales</taxon>
        <taxon>Paenibacillaceae</taxon>
        <taxon>Paenibacillus</taxon>
    </lineage>
</organism>
<dbReference type="Proteomes" id="UP000679779">
    <property type="component" value="Unassembled WGS sequence"/>
</dbReference>
<sequence>MKQSRNESKSERAQHAKPVGMTAAAGFQIGVRRTLPSTVQQAWSLLISPEGMKLWIGEVDKLELKPGQTFAAAGGITGEFRVVKPPEQLRMRWKLPGWEHPSTLQIRVLPAAQGKATVSFHQEKLEDMSAREAMKSRWEEVLANLRELADQMGSNK</sequence>
<dbReference type="InterPro" id="IPR023393">
    <property type="entry name" value="START-like_dom_sf"/>
</dbReference>
<comment type="caution">
    <text evidence="3">The sequence shown here is derived from an EMBL/GenBank/DDBJ whole genome shotgun (WGS) entry which is preliminary data.</text>
</comment>
<dbReference type="EMBL" id="BORQ01000005">
    <property type="protein sequence ID" value="GIO32957.1"/>
    <property type="molecule type" value="Genomic_DNA"/>
</dbReference>
<evidence type="ECO:0000313" key="4">
    <source>
        <dbReference type="Proteomes" id="UP000679779"/>
    </source>
</evidence>
<dbReference type="Gene3D" id="3.30.530.20">
    <property type="match status" value="1"/>
</dbReference>
<keyword evidence="4" id="KW-1185">Reference proteome</keyword>
<feature type="domain" description="Activator of Hsp90 ATPase homologue 1/2-like C-terminal" evidence="2">
    <location>
        <begin position="38"/>
        <end position="149"/>
    </location>
</feature>
<dbReference type="RefSeq" id="WP_160042911.1">
    <property type="nucleotide sequence ID" value="NZ_BORQ01000005.1"/>
</dbReference>
<accession>A0A919XHJ6</accession>
<protein>
    <recommendedName>
        <fullName evidence="2">Activator of Hsp90 ATPase homologue 1/2-like C-terminal domain-containing protein</fullName>
    </recommendedName>
</protein>
<reference evidence="3" key="1">
    <citation type="submission" date="2021-03" db="EMBL/GenBank/DDBJ databases">
        <title>Antimicrobial resistance genes in bacteria isolated from Japanese honey, and their potential for conferring macrolide and lincosamide resistance in the American foulbrood pathogen Paenibacillus larvae.</title>
        <authorList>
            <person name="Okamoto M."/>
            <person name="Kumagai M."/>
            <person name="Kanamori H."/>
            <person name="Takamatsu D."/>
        </authorList>
    </citation>
    <scope>NUCLEOTIDE SEQUENCE</scope>
    <source>
        <strain evidence="3">J2TS6</strain>
    </source>
</reference>
<dbReference type="Pfam" id="PF08327">
    <property type="entry name" value="AHSA1"/>
    <property type="match status" value="1"/>
</dbReference>
<dbReference type="SUPFAM" id="SSF55961">
    <property type="entry name" value="Bet v1-like"/>
    <property type="match status" value="1"/>
</dbReference>
<gene>
    <name evidence="3" type="ORF">J2TS6_40980</name>
</gene>
<evidence type="ECO:0000313" key="3">
    <source>
        <dbReference type="EMBL" id="GIO32957.1"/>
    </source>
</evidence>
<comment type="similarity">
    <text evidence="1">Belongs to the AHA1 family.</text>
</comment>
<dbReference type="AlphaFoldDB" id="A0A919XHJ6"/>
<evidence type="ECO:0000256" key="1">
    <source>
        <dbReference type="ARBA" id="ARBA00006817"/>
    </source>
</evidence>
<evidence type="ECO:0000259" key="2">
    <source>
        <dbReference type="Pfam" id="PF08327"/>
    </source>
</evidence>
<proteinExistence type="inferred from homology"/>